<evidence type="ECO:0000256" key="1">
    <source>
        <dbReference type="SAM" id="MobiDB-lite"/>
    </source>
</evidence>
<feature type="region of interest" description="Disordered" evidence="1">
    <location>
        <begin position="1"/>
        <end position="88"/>
    </location>
</feature>
<dbReference type="Proteomes" id="UP001487740">
    <property type="component" value="Unassembled WGS sequence"/>
</dbReference>
<evidence type="ECO:0000313" key="2">
    <source>
        <dbReference type="EMBL" id="KAK8372396.1"/>
    </source>
</evidence>
<evidence type="ECO:0008006" key="4">
    <source>
        <dbReference type="Google" id="ProtNLM"/>
    </source>
</evidence>
<keyword evidence="3" id="KW-1185">Reference proteome</keyword>
<dbReference type="InterPro" id="IPR036691">
    <property type="entry name" value="Endo/exonu/phosph_ase_sf"/>
</dbReference>
<feature type="compositionally biased region" description="Low complexity" evidence="1">
    <location>
        <begin position="13"/>
        <end position="29"/>
    </location>
</feature>
<reference evidence="2 3" key="1">
    <citation type="submission" date="2023-03" db="EMBL/GenBank/DDBJ databases">
        <title>High-quality genome of Scylla paramamosain provides insights in environmental adaptation.</title>
        <authorList>
            <person name="Zhang L."/>
        </authorList>
    </citation>
    <scope>NUCLEOTIDE SEQUENCE [LARGE SCALE GENOMIC DNA]</scope>
    <source>
        <strain evidence="2">LZ_2023a</strain>
        <tissue evidence="2">Muscle</tissue>
    </source>
</reference>
<evidence type="ECO:0000313" key="3">
    <source>
        <dbReference type="Proteomes" id="UP001487740"/>
    </source>
</evidence>
<accession>A0AAW0SC16</accession>
<dbReference type="SUPFAM" id="SSF56219">
    <property type="entry name" value="DNase I-like"/>
    <property type="match status" value="1"/>
</dbReference>
<sequence length="250" mass="27538">ECEAATPAPSGDSTPQPSRSPSPTRSFSPSPSPPAPTLTLTQHTLPEETDSSLPREVTTSSVANDESESTAHMEQHRSTPRRGYTPTNSELRVVSANLRGFHTNVGELTRSVINKNNVDLVFVCETFLDDKVPSTYACVRGYSTWIRKDRSTQGGGVAFCHKETLNVQVVEPPIPVPRELELIALKSDEFKFSGHWYRRLHHLDVESLFMTERYTATLCTSVFSNPGGVASDTGIGTGHFIIEECLTHKH</sequence>
<dbReference type="EMBL" id="JARAKH010002134">
    <property type="protein sequence ID" value="KAK8372396.1"/>
    <property type="molecule type" value="Genomic_DNA"/>
</dbReference>
<gene>
    <name evidence="2" type="ORF">O3P69_010909</name>
</gene>
<proteinExistence type="predicted"/>
<organism evidence="2 3">
    <name type="scientific">Scylla paramamosain</name>
    <name type="common">Mud crab</name>
    <dbReference type="NCBI Taxonomy" id="85552"/>
    <lineage>
        <taxon>Eukaryota</taxon>
        <taxon>Metazoa</taxon>
        <taxon>Ecdysozoa</taxon>
        <taxon>Arthropoda</taxon>
        <taxon>Crustacea</taxon>
        <taxon>Multicrustacea</taxon>
        <taxon>Malacostraca</taxon>
        <taxon>Eumalacostraca</taxon>
        <taxon>Eucarida</taxon>
        <taxon>Decapoda</taxon>
        <taxon>Pleocyemata</taxon>
        <taxon>Brachyura</taxon>
        <taxon>Eubrachyura</taxon>
        <taxon>Portunoidea</taxon>
        <taxon>Portunidae</taxon>
        <taxon>Portuninae</taxon>
        <taxon>Scylla</taxon>
    </lineage>
</organism>
<protein>
    <recommendedName>
        <fullName evidence="4">Endonuclease/exonuclease/phosphatase domain-containing protein</fullName>
    </recommendedName>
</protein>
<dbReference type="Gene3D" id="3.60.10.10">
    <property type="entry name" value="Endonuclease/exonuclease/phosphatase"/>
    <property type="match status" value="1"/>
</dbReference>
<name>A0AAW0SC16_SCYPA</name>
<dbReference type="AlphaFoldDB" id="A0AAW0SC16"/>
<comment type="caution">
    <text evidence="2">The sequence shown here is derived from an EMBL/GenBank/DDBJ whole genome shotgun (WGS) entry which is preliminary data.</text>
</comment>
<feature type="non-terminal residue" evidence="2">
    <location>
        <position position="1"/>
    </location>
</feature>